<dbReference type="InterPro" id="IPR003439">
    <property type="entry name" value="ABC_transporter-like_ATP-bd"/>
</dbReference>
<keyword evidence="4" id="KW-0067">ATP-binding</keyword>
<evidence type="ECO:0000256" key="3">
    <source>
        <dbReference type="ARBA" id="ARBA00022741"/>
    </source>
</evidence>
<dbReference type="Gene3D" id="3.40.50.300">
    <property type="entry name" value="P-loop containing nucleotide triphosphate hydrolases"/>
    <property type="match status" value="1"/>
</dbReference>
<reference evidence="11" key="1">
    <citation type="journal article" date="2023" name="Commun. Biol.">
        <title>Genome analysis of Parmales, the sister group of diatoms, reveals the evolutionary specialization of diatoms from phago-mixotrophs to photoautotrophs.</title>
        <authorList>
            <person name="Ban H."/>
            <person name="Sato S."/>
            <person name="Yoshikawa S."/>
            <person name="Yamada K."/>
            <person name="Nakamura Y."/>
            <person name="Ichinomiya M."/>
            <person name="Sato N."/>
            <person name="Blanc-Mathieu R."/>
            <person name="Endo H."/>
            <person name="Kuwata A."/>
            <person name="Ogata H."/>
        </authorList>
    </citation>
    <scope>NUCLEOTIDE SEQUENCE [LARGE SCALE GENOMIC DNA]</scope>
</reference>
<dbReference type="PANTHER" id="PTHR43394:SF15">
    <property type="entry name" value="ALPHA-FACTOR-TRANSPORTING ATPASE"/>
    <property type="match status" value="1"/>
</dbReference>
<comment type="caution">
    <text evidence="10">The sequence shown here is derived from an EMBL/GenBank/DDBJ whole genome shotgun (WGS) entry which is preliminary data.</text>
</comment>
<dbReference type="InterPro" id="IPR027417">
    <property type="entry name" value="P-loop_NTPase"/>
</dbReference>
<evidence type="ECO:0000313" key="10">
    <source>
        <dbReference type="EMBL" id="GMH69315.1"/>
    </source>
</evidence>
<evidence type="ECO:0000259" key="8">
    <source>
        <dbReference type="PROSITE" id="PS50893"/>
    </source>
</evidence>
<comment type="subcellular location">
    <subcellularLocation>
        <location evidence="1">Membrane</location>
        <topology evidence="1">Multi-pass membrane protein</topology>
    </subcellularLocation>
</comment>
<feature type="domain" description="ABC transporter" evidence="8">
    <location>
        <begin position="298"/>
        <end position="512"/>
    </location>
</feature>
<dbReference type="PROSITE" id="PS50893">
    <property type="entry name" value="ABC_TRANSPORTER_2"/>
    <property type="match status" value="1"/>
</dbReference>
<evidence type="ECO:0000256" key="2">
    <source>
        <dbReference type="ARBA" id="ARBA00022692"/>
    </source>
</evidence>
<keyword evidence="3" id="KW-0547">Nucleotide-binding</keyword>
<dbReference type="InterPro" id="IPR003593">
    <property type="entry name" value="AAA+_ATPase"/>
</dbReference>
<dbReference type="SUPFAM" id="SSF90123">
    <property type="entry name" value="ABC transporter transmembrane region"/>
    <property type="match status" value="1"/>
</dbReference>
<dbReference type="PROSITE" id="PS50929">
    <property type="entry name" value="ABC_TM1F"/>
    <property type="match status" value="1"/>
</dbReference>
<dbReference type="Pfam" id="PF00005">
    <property type="entry name" value="ABC_tran"/>
    <property type="match status" value="1"/>
</dbReference>
<name>A0A9W7AG48_9STRA</name>
<dbReference type="GO" id="GO:0015421">
    <property type="term" value="F:ABC-type oligopeptide transporter activity"/>
    <property type="evidence" value="ECO:0007669"/>
    <property type="project" value="TreeGrafter"/>
</dbReference>
<dbReference type="Proteomes" id="UP001162640">
    <property type="component" value="Unassembled WGS sequence"/>
</dbReference>
<organism evidence="10 11">
    <name type="scientific">Triparma laevis f. inornata</name>
    <dbReference type="NCBI Taxonomy" id="1714386"/>
    <lineage>
        <taxon>Eukaryota</taxon>
        <taxon>Sar</taxon>
        <taxon>Stramenopiles</taxon>
        <taxon>Ochrophyta</taxon>
        <taxon>Bolidophyceae</taxon>
        <taxon>Parmales</taxon>
        <taxon>Triparmaceae</taxon>
        <taxon>Triparma</taxon>
    </lineage>
</organism>
<dbReference type="SMART" id="SM00382">
    <property type="entry name" value="AAA"/>
    <property type="match status" value="1"/>
</dbReference>
<dbReference type="Gene3D" id="1.20.1560.10">
    <property type="entry name" value="ABC transporter type 1, transmembrane domain"/>
    <property type="match status" value="1"/>
</dbReference>
<evidence type="ECO:0000256" key="1">
    <source>
        <dbReference type="ARBA" id="ARBA00004141"/>
    </source>
</evidence>
<dbReference type="PANTHER" id="PTHR43394">
    <property type="entry name" value="ATP-DEPENDENT PERMEASE MDL1, MITOCHONDRIAL"/>
    <property type="match status" value="1"/>
</dbReference>
<evidence type="ECO:0008006" key="12">
    <source>
        <dbReference type="Google" id="ProtNLM"/>
    </source>
</evidence>
<sequence>MLGRLLDDSSSASPDKALWTKAATLFCIGGLGSMVRTALLSQAETRIIAKMKNEVYTGLITADLSTTYDKDTLPSTTLVLHTLVPTAAHSVTSTLVSLFRSTSGTCNGMYMLFSISPQLTVYSGIVVPCVGIGSVMLSKLKKKYKAAQTEVEDEANKLSEERLMNLPLVKLSNTEEQEKAAYAELMAQATKLSKKTSITEGLFLGTMFSATGFVLGGVMRAGGKLCKEGKLTPGQLTSYATYTALLGAGAAGMAKAMSEFGAGVDAAVKIYGLIDKCITNKTSKSSSSAKPKPKDGAVVVKNLTFTYPSSASPALKDVSLNIQSGEVVAIIGENGSGKTTLTSIIAGLYPLPSSSGSRVSVGGADVGLSDCCVGVVPQNSSLLDMSVYENVMYGKESMGMTECRRVCDMVGATTFVSKLEGGFSASVGRGGCKLSGGQRQRLALARAFVGAPPVVILDEPNTHLDEAGEGAIKDTLASCSKNGTTLLVVTHQEDTVKLCGRSIKLEGGLVCS</sequence>
<evidence type="ECO:0000256" key="6">
    <source>
        <dbReference type="ARBA" id="ARBA00023136"/>
    </source>
</evidence>
<dbReference type="GO" id="GO:0005524">
    <property type="term" value="F:ATP binding"/>
    <property type="evidence" value="ECO:0007669"/>
    <property type="project" value="UniProtKB-KW"/>
</dbReference>
<dbReference type="InterPro" id="IPR036640">
    <property type="entry name" value="ABC1_TM_sf"/>
</dbReference>
<evidence type="ECO:0000256" key="7">
    <source>
        <dbReference type="SAM" id="Phobius"/>
    </source>
</evidence>
<dbReference type="GO" id="GO:0016887">
    <property type="term" value="F:ATP hydrolysis activity"/>
    <property type="evidence" value="ECO:0007669"/>
    <property type="project" value="InterPro"/>
</dbReference>
<dbReference type="Pfam" id="PF00664">
    <property type="entry name" value="ABC_membrane"/>
    <property type="match status" value="1"/>
</dbReference>
<proteinExistence type="predicted"/>
<accession>A0A9W7AG48</accession>
<feature type="transmembrane region" description="Helical" evidence="7">
    <location>
        <begin position="201"/>
        <end position="219"/>
    </location>
</feature>
<dbReference type="SUPFAM" id="SSF52540">
    <property type="entry name" value="P-loop containing nucleoside triphosphate hydrolases"/>
    <property type="match status" value="1"/>
</dbReference>
<feature type="domain" description="ABC transmembrane type-1" evidence="9">
    <location>
        <begin position="1"/>
        <end position="262"/>
    </location>
</feature>
<dbReference type="PROSITE" id="PS00211">
    <property type="entry name" value="ABC_TRANSPORTER_1"/>
    <property type="match status" value="1"/>
</dbReference>
<protein>
    <recommendedName>
        <fullName evidence="12">ABC transporter</fullName>
    </recommendedName>
</protein>
<dbReference type="AlphaFoldDB" id="A0A9W7AG48"/>
<dbReference type="InterPro" id="IPR039421">
    <property type="entry name" value="Type_1_exporter"/>
</dbReference>
<keyword evidence="5 7" id="KW-1133">Transmembrane helix</keyword>
<dbReference type="InterPro" id="IPR017871">
    <property type="entry name" value="ABC_transporter-like_CS"/>
</dbReference>
<feature type="transmembrane region" description="Helical" evidence="7">
    <location>
        <begin position="119"/>
        <end position="137"/>
    </location>
</feature>
<evidence type="ECO:0000259" key="9">
    <source>
        <dbReference type="PROSITE" id="PS50929"/>
    </source>
</evidence>
<evidence type="ECO:0000313" key="11">
    <source>
        <dbReference type="Proteomes" id="UP001162640"/>
    </source>
</evidence>
<keyword evidence="6 7" id="KW-0472">Membrane</keyword>
<keyword evidence="2 7" id="KW-0812">Transmembrane</keyword>
<dbReference type="InterPro" id="IPR011527">
    <property type="entry name" value="ABC1_TM_dom"/>
</dbReference>
<evidence type="ECO:0000256" key="5">
    <source>
        <dbReference type="ARBA" id="ARBA00022989"/>
    </source>
</evidence>
<dbReference type="GO" id="GO:0090374">
    <property type="term" value="P:oligopeptide export from mitochondrion"/>
    <property type="evidence" value="ECO:0007669"/>
    <property type="project" value="TreeGrafter"/>
</dbReference>
<dbReference type="EMBL" id="BLQM01000147">
    <property type="protein sequence ID" value="GMH69315.1"/>
    <property type="molecule type" value="Genomic_DNA"/>
</dbReference>
<evidence type="ECO:0000256" key="4">
    <source>
        <dbReference type="ARBA" id="ARBA00022840"/>
    </source>
</evidence>
<gene>
    <name evidence="10" type="ORF">TL16_g05127</name>
</gene>
<dbReference type="GO" id="GO:0005743">
    <property type="term" value="C:mitochondrial inner membrane"/>
    <property type="evidence" value="ECO:0007669"/>
    <property type="project" value="TreeGrafter"/>
</dbReference>